<gene>
    <name evidence="2" type="primary">atp8</name>
</gene>
<geneLocation type="mitochondrion" evidence="2"/>
<organism evidence="2">
    <name type="scientific">Homotoma ficus</name>
    <dbReference type="NCBI Taxonomy" id="2218120"/>
    <lineage>
        <taxon>Eukaryota</taxon>
        <taxon>Metazoa</taxon>
        <taxon>Ecdysozoa</taxon>
        <taxon>Arthropoda</taxon>
        <taxon>Hexapoda</taxon>
        <taxon>Insecta</taxon>
        <taxon>Pterygota</taxon>
        <taxon>Neoptera</taxon>
        <taxon>Paraneoptera</taxon>
        <taxon>Hemiptera</taxon>
        <taxon>Sternorrhyncha</taxon>
        <taxon>Psylloidea</taxon>
        <taxon>Carsidaridae</taxon>
        <taxon>Homotominae</taxon>
        <taxon>Homotoma</taxon>
    </lineage>
</organism>
<feature type="transmembrane region" description="Helical" evidence="1">
    <location>
        <begin position="6"/>
        <end position="30"/>
    </location>
</feature>
<accession>A0A344A2E7</accession>
<keyword evidence="1" id="KW-0812">Transmembrane</keyword>
<keyword evidence="1" id="KW-0472">Membrane</keyword>
<name>A0A344A2E7_9HEMI</name>
<protein>
    <submittedName>
        <fullName evidence="2">ATP synthase F0 subunit 8</fullName>
    </submittedName>
</protein>
<keyword evidence="1" id="KW-1133">Transmembrane helix</keyword>
<dbReference type="AlphaFoldDB" id="A0A344A2E7"/>
<evidence type="ECO:0000256" key="1">
    <source>
        <dbReference type="SAM" id="Phobius"/>
    </source>
</evidence>
<dbReference type="GeneID" id="37505041"/>
<sequence>MPQMSPMPWIIIMFMTMISIYMMMVNIFFIKKSFYYKTNSKMKFQSKIMW</sequence>
<evidence type="ECO:0000313" key="2">
    <source>
        <dbReference type="EMBL" id="AWU48938.1"/>
    </source>
</evidence>
<keyword evidence="2" id="KW-0496">Mitochondrion</keyword>
<dbReference type="RefSeq" id="YP_009500717.1">
    <property type="nucleotide sequence ID" value="NC_038110.1"/>
</dbReference>
<dbReference type="EMBL" id="MG989227">
    <property type="protein sequence ID" value="AWU48938.1"/>
    <property type="molecule type" value="Genomic_DNA"/>
</dbReference>
<proteinExistence type="predicted"/>
<reference evidence="2" key="1">
    <citation type="submission" date="2018-02" db="EMBL/GenBank/DDBJ databases">
        <title>Resolving the psyllid tree of life: Phylogenomic analysis of the superfamily Psylloidea (Hemiptera).</title>
        <authorList>
            <person name="Percy D.M."/>
            <person name="Sveinsson S."/>
            <person name="Lemmon A.R."/>
            <person name="Lemmon E.M."/>
            <person name="Ouvrard D."/>
            <person name="Burckhardt D."/>
        </authorList>
    </citation>
    <scope>NUCLEOTIDE SEQUENCE</scope>
    <source>
        <strain evidence="2">DP2.nwbl.00956_circ</strain>
    </source>
</reference>